<evidence type="ECO:0000256" key="5">
    <source>
        <dbReference type="ARBA" id="ARBA00022801"/>
    </source>
</evidence>
<dbReference type="InterPro" id="IPR000421">
    <property type="entry name" value="FA58C"/>
</dbReference>
<dbReference type="InterPro" id="IPR036881">
    <property type="entry name" value="Glyco_hydro_3_C_sf"/>
</dbReference>
<proteinExistence type="inferred from homology"/>
<dbReference type="Pfam" id="PF00933">
    <property type="entry name" value="Glyco_hydro_3"/>
    <property type="match status" value="1"/>
</dbReference>
<feature type="signal peptide" evidence="7">
    <location>
        <begin position="1"/>
        <end position="28"/>
    </location>
</feature>
<evidence type="ECO:0000256" key="3">
    <source>
        <dbReference type="ARBA" id="ARBA00012744"/>
    </source>
</evidence>
<evidence type="ECO:0000256" key="4">
    <source>
        <dbReference type="ARBA" id="ARBA00022729"/>
    </source>
</evidence>
<dbReference type="SMART" id="SM00231">
    <property type="entry name" value="FA58C"/>
    <property type="match status" value="1"/>
</dbReference>
<dbReference type="PRINTS" id="PR00133">
    <property type="entry name" value="GLHYDRLASE3"/>
</dbReference>
<comment type="caution">
    <text evidence="10">The sequence shown here is derived from an EMBL/GenBank/DDBJ whole genome shotgun (WGS) entry which is preliminary data.</text>
</comment>
<dbReference type="InterPro" id="IPR036962">
    <property type="entry name" value="Glyco_hydro_3_N_sf"/>
</dbReference>
<feature type="chain" id="PRO_5046281741" description="beta-glucosidase" evidence="7">
    <location>
        <begin position="29"/>
        <end position="1476"/>
    </location>
</feature>
<dbReference type="Pfam" id="PF01915">
    <property type="entry name" value="Glyco_hydro_3_C"/>
    <property type="match status" value="1"/>
</dbReference>
<gene>
    <name evidence="10" type="ORF">ACFQMJ_22360</name>
</gene>
<protein>
    <recommendedName>
        <fullName evidence="3">beta-glucosidase</fullName>
        <ecNumber evidence="3">3.2.1.21</ecNumber>
    </recommendedName>
</protein>
<dbReference type="Gene3D" id="3.40.50.1700">
    <property type="entry name" value="Glycoside hydrolase family 3 C-terminal domain"/>
    <property type="match status" value="1"/>
</dbReference>
<dbReference type="InterPro" id="IPR008979">
    <property type="entry name" value="Galactose-bd-like_sf"/>
</dbReference>
<feature type="domain" description="CBM6" evidence="9">
    <location>
        <begin position="34"/>
        <end position="151"/>
    </location>
</feature>
<evidence type="ECO:0000259" key="8">
    <source>
        <dbReference type="PROSITE" id="PS50022"/>
    </source>
</evidence>
<comment type="catalytic activity">
    <reaction evidence="1">
        <text>Hydrolysis of terminal, non-reducing beta-D-glucosyl residues with release of beta-D-glucose.</text>
        <dbReference type="EC" id="3.2.1.21"/>
    </reaction>
</comment>
<dbReference type="InterPro" id="IPR006584">
    <property type="entry name" value="Cellulose-bd_IV"/>
</dbReference>
<keyword evidence="11" id="KW-1185">Reference proteome</keyword>
<dbReference type="SMART" id="SM00606">
    <property type="entry name" value="CBD_IV"/>
    <property type="match status" value="1"/>
</dbReference>
<sequence length="1476" mass="157034">MRRKKALMPLLIAAMVASLFASVGPTWAAPGDPGRIEAENYSAMNGIQTETCSEGGLNVAYIDAGDWMDYAINVPAAGAYTIDLRVSSPYDATKLELRSGAGTLAAVTVPNTGGWQNWQTVTASVNLAEGSQTLRVHAVTNGWNFNWLNVTSAAPTQQASAPTFTPAGGAYAAAQNVTLASATPGAIIKYTTDGSTPTAASPTYAGAIPVSSTTTVKAIATKAGLTDSAVSAATYTINPGSGNVNLALGKTGYAYTTEGAFVPALAFDGNQETRWSSQFADPQWIYVDLGSAQTVSSVRLHWETASAKSYKIQVSNSTDAWTDVHTEVNGQGGYETASFAPVSARYVRMEGLTRNTGFGYSLWEFEVYGQTAQPQAVDIPVAGPYAQYLEMGLSPADLNQTTTLKTQNTTINHTLRYNVGTTVTLSVNYMVEQKQVEFRTTDAGGHTVQGNPLTFAVHPGSAIAVIVTERAETPAFSPAPGAYSSAQSVTLTTATTGATIKYTTDGSTPTAASPTYTGPVNVTATTTIKAVAIKSGLADSLVSTGTYTIGSANVNLALNKTARASSFIAGSGAGAAVDGNGQTRWESEFSDPQWIYVDLGSNHTVTGVKLHWETAAARAYKIQVSSNADAWDDVYTQAYGTGGIETIPIAPVTARYVRMYGTERSTVYGYSLWEFEIYGQTTPLPPQASAPVFSPAGGEFTTPQSVTLSSATAGATIKYTTDGSTPTAASPTYTGPIPVTATTTIKAIATKADMTNSAVSSSTYTISAFKVLSPANGQMVTSTRTPTLAWEAKPGTAKYEVWVNLSRTDYDWSASGNLLDRYTKIGETTGTTIAAPSLVDRWTYKWYVVAVDGGGGRSTSSIGQFSVYLPYVEQVADGINLINGIRDLNKNGTIEPYEDWHNPIAARVDDLMSRMTNEEKINQLFFSPESLDGLNQMAGFVFSYGVTGFITDAQKKVSATQRLGIPIAFTGDKIDGWKTAFPTELGLAATRNLDLAWQVGDLQRREHKAWGFTGSLSPVSEVNTKVLYPRFQEGTGENADYSAAMMRAIIAGMQGGPEVNPKSMMITVKHWPSQGAGGEQSIVYDSATIKWHMKPWYAAMDANAATVMPGYGGSPYLDPAGNGAGTSKPTLDYLRNTIGFNGIVMTDWLASSTDISVRSIGAGSDVMGGAVASGTDFNTLIAAVGWPRLNESVRRVLDLKFRLGLFENPYGDPDYPTTIWHSVESNNIVTEAARQSLTLLKNNGVLPLRPNAGETIVVAGPRATSDDNANDNIANVIWQSIYHDNPAAKSYFQAIRDRAGTGVNVVLNDSAAAKAAVVVIGERSYTHGTEWLDKNPNIPADQVAEIDKFYNRNIPVVCAVISPRPYVLTDIMDKCSAVVLLYRPGNGGGVATAGLLFGDFLPKGRLPFQLPRSVDQIGTDAVGNQLEKWDLPYDLGATEAERTQIRNLINNNQPVPTTFGNPLFPYGYGLQSFTPG</sequence>
<reference evidence="11" key="1">
    <citation type="journal article" date="2019" name="Int. J. Syst. Evol. Microbiol.">
        <title>The Global Catalogue of Microorganisms (GCM) 10K type strain sequencing project: providing services to taxonomists for standard genome sequencing and annotation.</title>
        <authorList>
            <consortium name="The Broad Institute Genomics Platform"/>
            <consortium name="The Broad Institute Genome Sequencing Center for Infectious Disease"/>
            <person name="Wu L."/>
            <person name="Ma J."/>
        </authorList>
    </citation>
    <scope>NUCLEOTIDE SEQUENCE [LARGE SCALE GENOMIC DNA]</scope>
    <source>
        <strain evidence="11">KCTC 12907</strain>
    </source>
</reference>
<evidence type="ECO:0000259" key="9">
    <source>
        <dbReference type="PROSITE" id="PS51175"/>
    </source>
</evidence>
<dbReference type="InterPro" id="IPR002772">
    <property type="entry name" value="Glyco_hydro_3_C"/>
</dbReference>
<dbReference type="Gene3D" id="3.20.20.300">
    <property type="entry name" value="Glycoside hydrolase, family 3, N-terminal domain"/>
    <property type="match status" value="1"/>
</dbReference>
<dbReference type="Pfam" id="PF13290">
    <property type="entry name" value="CHB_HEX_C_1"/>
    <property type="match status" value="3"/>
</dbReference>
<dbReference type="SUPFAM" id="SSF52279">
    <property type="entry name" value="Beta-D-glucan exohydrolase, C-terminal domain"/>
    <property type="match status" value="1"/>
</dbReference>
<name>A0ABW2FH08_9BACL</name>
<dbReference type="SUPFAM" id="SSF49785">
    <property type="entry name" value="Galactose-binding domain-like"/>
    <property type="match status" value="3"/>
</dbReference>
<evidence type="ECO:0000313" key="10">
    <source>
        <dbReference type="EMBL" id="MFC7151289.1"/>
    </source>
</evidence>
<dbReference type="InterPro" id="IPR059177">
    <property type="entry name" value="GH29D-like_dom"/>
</dbReference>
<organism evidence="10 11">
    <name type="scientific">Cohnella cellulosilytica</name>
    <dbReference type="NCBI Taxonomy" id="986710"/>
    <lineage>
        <taxon>Bacteria</taxon>
        <taxon>Bacillati</taxon>
        <taxon>Bacillota</taxon>
        <taxon>Bacilli</taxon>
        <taxon>Bacillales</taxon>
        <taxon>Paenibacillaceae</taxon>
        <taxon>Cohnella</taxon>
    </lineage>
</organism>
<evidence type="ECO:0000256" key="7">
    <source>
        <dbReference type="SAM" id="SignalP"/>
    </source>
</evidence>
<comment type="similarity">
    <text evidence="2">Belongs to the glycosyl hydrolase 3 family.</text>
</comment>
<accession>A0ABW2FH08</accession>
<evidence type="ECO:0000313" key="11">
    <source>
        <dbReference type="Proteomes" id="UP001596378"/>
    </source>
</evidence>
<feature type="domain" description="F5/8 type C" evidence="8">
    <location>
        <begin position="530"/>
        <end position="680"/>
    </location>
</feature>
<dbReference type="RefSeq" id="WP_378047792.1">
    <property type="nucleotide sequence ID" value="NZ_JBHMDN010000015.1"/>
</dbReference>
<dbReference type="CDD" id="cd04080">
    <property type="entry name" value="CBM6_cellulase-like"/>
    <property type="match status" value="1"/>
</dbReference>
<keyword evidence="4 7" id="KW-0732">Signal</keyword>
<dbReference type="InterPro" id="IPR005084">
    <property type="entry name" value="CBM6"/>
</dbReference>
<dbReference type="Gene3D" id="2.60.120.260">
    <property type="entry name" value="Galactose-binding domain-like"/>
    <property type="match status" value="3"/>
</dbReference>
<dbReference type="InterPro" id="IPR051915">
    <property type="entry name" value="Cellulose_Degrad_GH3"/>
</dbReference>
<keyword evidence="5" id="KW-0378">Hydrolase</keyword>
<dbReference type="PROSITE" id="PS51175">
    <property type="entry name" value="CBM6"/>
    <property type="match status" value="1"/>
</dbReference>
<evidence type="ECO:0000256" key="1">
    <source>
        <dbReference type="ARBA" id="ARBA00000448"/>
    </source>
</evidence>
<dbReference type="PROSITE" id="PS50022">
    <property type="entry name" value="FA58C_3"/>
    <property type="match status" value="2"/>
</dbReference>
<feature type="domain" description="F5/8 type C" evidence="8">
    <location>
        <begin position="232"/>
        <end position="370"/>
    </location>
</feature>
<evidence type="ECO:0000256" key="2">
    <source>
        <dbReference type="ARBA" id="ARBA00005336"/>
    </source>
</evidence>
<dbReference type="PANTHER" id="PTHR30620:SF16">
    <property type="entry name" value="LYSOSOMAL BETA GLUCOSIDASE"/>
    <property type="match status" value="1"/>
</dbReference>
<evidence type="ECO:0000256" key="6">
    <source>
        <dbReference type="ARBA" id="ARBA00023295"/>
    </source>
</evidence>
<dbReference type="SUPFAM" id="SSF51445">
    <property type="entry name" value="(Trans)glycosidases"/>
    <property type="match status" value="1"/>
</dbReference>
<dbReference type="PANTHER" id="PTHR30620">
    <property type="entry name" value="PERIPLASMIC BETA-GLUCOSIDASE-RELATED"/>
    <property type="match status" value="1"/>
</dbReference>
<dbReference type="InterPro" id="IPR001764">
    <property type="entry name" value="Glyco_hydro_3_N"/>
</dbReference>
<dbReference type="EC" id="3.2.1.21" evidence="3"/>
<dbReference type="InterPro" id="IPR017853">
    <property type="entry name" value="GH"/>
</dbReference>
<dbReference type="Pfam" id="PF03422">
    <property type="entry name" value="CBM_6"/>
    <property type="match status" value="1"/>
</dbReference>
<dbReference type="EMBL" id="JBHTAI010000015">
    <property type="protein sequence ID" value="MFC7151289.1"/>
    <property type="molecule type" value="Genomic_DNA"/>
</dbReference>
<dbReference type="Pfam" id="PF22633">
    <property type="entry name" value="F5_F8_type_C_2"/>
    <property type="match status" value="2"/>
</dbReference>
<dbReference type="Proteomes" id="UP001596378">
    <property type="component" value="Unassembled WGS sequence"/>
</dbReference>
<keyword evidence="6" id="KW-0326">Glycosidase</keyword>